<organism evidence="3 4">
    <name type="scientific">Desmophyllum pertusum</name>
    <dbReference type="NCBI Taxonomy" id="174260"/>
    <lineage>
        <taxon>Eukaryota</taxon>
        <taxon>Metazoa</taxon>
        <taxon>Cnidaria</taxon>
        <taxon>Anthozoa</taxon>
        <taxon>Hexacorallia</taxon>
        <taxon>Scleractinia</taxon>
        <taxon>Caryophylliina</taxon>
        <taxon>Caryophylliidae</taxon>
        <taxon>Desmophyllum</taxon>
    </lineage>
</organism>
<feature type="region of interest" description="Disordered" evidence="1">
    <location>
        <begin position="1"/>
        <end position="36"/>
    </location>
</feature>
<keyword evidence="4" id="KW-1185">Reference proteome</keyword>
<name>A0A9W9YCG2_9CNID</name>
<dbReference type="Proteomes" id="UP001163046">
    <property type="component" value="Unassembled WGS sequence"/>
</dbReference>
<gene>
    <name evidence="3" type="ORF">OS493_028760</name>
</gene>
<evidence type="ECO:0000259" key="2">
    <source>
        <dbReference type="Pfam" id="PF20694"/>
    </source>
</evidence>
<dbReference type="OrthoDB" id="5988702at2759"/>
<accession>A0A9W9YCG2</accession>
<evidence type="ECO:0000313" key="4">
    <source>
        <dbReference type="Proteomes" id="UP001163046"/>
    </source>
</evidence>
<dbReference type="Pfam" id="PF20694">
    <property type="entry name" value="TRADD-like_N"/>
    <property type="match status" value="1"/>
</dbReference>
<comment type="caution">
    <text evidence="3">The sequence shown here is derived from an EMBL/GenBank/DDBJ whole genome shotgun (WGS) entry which is preliminary data.</text>
</comment>
<feature type="non-terminal residue" evidence="3">
    <location>
        <position position="1"/>
    </location>
</feature>
<dbReference type="EMBL" id="MU827805">
    <property type="protein sequence ID" value="KAJ7326037.1"/>
    <property type="molecule type" value="Genomic_DNA"/>
</dbReference>
<dbReference type="InterPro" id="IPR049341">
    <property type="entry name" value="TRADD-like_N"/>
</dbReference>
<evidence type="ECO:0000313" key="3">
    <source>
        <dbReference type="EMBL" id="KAJ7326037.1"/>
    </source>
</evidence>
<proteinExistence type="predicted"/>
<sequence>LQVASGSERMVAVPIHQEQPQSEGAEETSGEHASERVRQDPLTYIWTVIKETCNDFLEYLRDQLGVSVASLSEGSLLITVTCSSLQILEGLWKDYESGHLNKVAEQKLVTAQVLEKLHLREVKLKTTIAKEEYQKCKEFFLGLDQVRLANN</sequence>
<reference evidence="3" key="1">
    <citation type="submission" date="2023-01" db="EMBL/GenBank/DDBJ databases">
        <title>Genome assembly of the deep-sea coral Lophelia pertusa.</title>
        <authorList>
            <person name="Herrera S."/>
            <person name="Cordes E."/>
        </authorList>
    </citation>
    <scope>NUCLEOTIDE SEQUENCE</scope>
    <source>
        <strain evidence="3">USNM1676648</strain>
        <tissue evidence="3">Polyp</tissue>
    </source>
</reference>
<protein>
    <recommendedName>
        <fullName evidence="2">TRADD-like N-terminal domain-containing protein</fullName>
    </recommendedName>
</protein>
<dbReference type="AlphaFoldDB" id="A0A9W9YCG2"/>
<feature type="domain" description="TRADD-like N-terminal" evidence="2">
    <location>
        <begin position="55"/>
        <end position="111"/>
    </location>
</feature>
<evidence type="ECO:0000256" key="1">
    <source>
        <dbReference type="SAM" id="MobiDB-lite"/>
    </source>
</evidence>